<dbReference type="OrthoDB" id="5318346at2759"/>
<organism evidence="3 4">
    <name type="scientific">Letharia columbiana</name>
    <dbReference type="NCBI Taxonomy" id="112416"/>
    <lineage>
        <taxon>Eukaryota</taxon>
        <taxon>Fungi</taxon>
        <taxon>Dikarya</taxon>
        <taxon>Ascomycota</taxon>
        <taxon>Pezizomycotina</taxon>
        <taxon>Lecanoromycetes</taxon>
        <taxon>OSLEUM clade</taxon>
        <taxon>Lecanoromycetidae</taxon>
        <taxon>Lecanorales</taxon>
        <taxon>Lecanorineae</taxon>
        <taxon>Parmeliaceae</taxon>
        <taxon>Letharia</taxon>
    </lineage>
</organism>
<protein>
    <recommendedName>
        <fullName evidence="2">SRR1-like domain-containing protein</fullName>
    </recommendedName>
</protein>
<evidence type="ECO:0000259" key="2">
    <source>
        <dbReference type="Pfam" id="PF07985"/>
    </source>
</evidence>
<evidence type="ECO:0000256" key="1">
    <source>
        <dbReference type="SAM" id="MobiDB-lite"/>
    </source>
</evidence>
<evidence type="ECO:0000313" key="4">
    <source>
        <dbReference type="Proteomes" id="UP000578531"/>
    </source>
</evidence>
<dbReference type="GeneID" id="59292059"/>
<evidence type="ECO:0000313" key="3">
    <source>
        <dbReference type="EMBL" id="KAF6231452.1"/>
    </source>
</evidence>
<feature type="compositionally biased region" description="Pro residues" evidence="1">
    <location>
        <begin position="15"/>
        <end position="31"/>
    </location>
</feature>
<comment type="caution">
    <text evidence="3">The sequence shown here is derived from an EMBL/GenBank/DDBJ whole genome shotgun (WGS) entry which is preliminary data.</text>
</comment>
<name>A0A8H6L0Y7_9LECA</name>
<dbReference type="InterPro" id="IPR012942">
    <property type="entry name" value="SRR1-like"/>
</dbReference>
<dbReference type="Proteomes" id="UP000578531">
    <property type="component" value="Unassembled WGS sequence"/>
</dbReference>
<feature type="domain" description="SRR1-like" evidence="2">
    <location>
        <begin position="69"/>
        <end position="193"/>
    </location>
</feature>
<accession>A0A8H6L0Y7</accession>
<dbReference type="EMBL" id="JACCJC010000057">
    <property type="protein sequence ID" value="KAF6231452.1"/>
    <property type="molecule type" value="Genomic_DNA"/>
</dbReference>
<feature type="region of interest" description="Disordered" evidence="1">
    <location>
        <begin position="1"/>
        <end position="43"/>
    </location>
</feature>
<proteinExistence type="predicted"/>
<dbReference type="RefSeq" id="XP_037160884.1">
    <property type="nucleotide sequence ID" value="XM_037312298.1"/>
</dbReference>
<dbReference type="AlphaFoldDB" id="A0A8H6L0Y7"/>
<gene>
    <name evidence="3" type="ORF">HO173_010413</name>
</gene>
<sequence length="341" mass="37500">MENKGSGGVANTPALPTPRPPAPSPKAPRPAAPRHKPFTPKEAKAGIETCTQKFRNSTRSESLTALFEQGQKTSITQCICLDLGPFMSFENKSARETSTPLSTNQPCWNCSSTVRRKTREIKVYSQDPVFTRSERDHLQPRVHTVLHNDDAFAKMSKTTFLSAPYLDAKNISRALTDTSPSTLYIGTDLDAAIADIGKDNAKEFPGGKEKCFRPLREFGRDSAETLRLPIFAHGVRDGHDVWAEASVSLESARWWREKGCPRKFQEVRDRLHVGSSPNPPEAAETFCNLNGAAHAVIQSIEKKEGTWYSTTGCDNNGPRSQASLTVLQLTPASMMRAGAQV</sequence>
<dbReference type="Pfam" id="PF07985">
    <property type="entry name" value="SRR1"/>
    <property type="match status" value="1"/>
</dbReference>
<keyword evidence="4" id="KW-1185">Reference proteome</keyword>
<reference evidence="3 4" key="1">
    <citation type="journal article" date="2020" name="Genomics">
        <title>Complete, high-quality genomes from long-read metagenomic sequencing of two wolf lichen thalli reveals enigmatic genome architecture.</title>
        <authorList>
            <person name="McKenzie S.K."/>
            <person name="Walston R.F."/>
            <person name="Allen J.L."/>
        </authorList>
    </citation>
    <scope>NUCLEOTIDE SEQUENCE [LARGE SCALE GENOMIC DNA]</scope>
    <source>
        <strain evidence="3">WasteWater2</strain>
    </source>
</reference>